<dbReference type="SUPFAM" id="SSF49899">
    <property type="entry name" value="Concanavalin A-like lectins/glucanases"/>
    <property type="match status" value="1"/>
</dbReference>
<dbReference type="InterPro" id="IPR006710">
    <property type="entry name" value="Glyco_hydro_43"/>
</dbReference>
<dbReference type="InterPro" id="IPR041542">
    <property type="entry name" value="GH43_C2"/>
</dbReference>
<name>A0A1Q9F7E4_SYMMI</name>
<evidence type="ECO:0000256" key="3">
    <source>
        <dbReference type="ARBA" id="ARBA00023295"/>
    </source>
</evidence>
<evidence type="ECO:0000256" key="1">
    <source>
        <dbReference type="ARBA" id="ARBA00009865"/>
    </source>
</evidence>
<dbReference type="SUPFAM" id="SSF75005">
    <property type="entry name" value="Arabinanase/levansucrase/invertase"/>
    <property type="match status" value="1"/>
</dbReference>
<keyword evidence="2" id="KW-0378">Hydrolase</keyword>
<dbReference type="InterPro" id="IPR011009">
    <property type="entry name" value="Kinase-like_dom_sf"/>
</dbReference>
<gene>
    <name evidence="4" type="primary">xylB</name>
    <name evidence="4" type="ORF">AK812_SmicGene10</name>
</gene>
<comment type="similarity">
    <text evidence="1">Belongs to the glycosyl hydrolase 43 family.</text>
</comment>
<evidence type="ECO:0000313" key="5">
    <source>
        <dbReference type="Proteomes" id="UP000186817"/>
    </source>
</evidence>
<dbReference type="EMBL" id="LSRX01000001">
    <property type="protein sequence ID" value="OLQ15603.1"/>
    <property type="molecule type" value="Genomic_DNA"/>
</dbReference>
<keyword evidence="5" id="KW-1185">Reference proteome</keyword>
<dbReference type="Pfam" id="PF04616">
    <property type="entry name" value="Glyco_hydro_43"/>
    <property type="match status" value="1"/>
</dbReference>
<accession>A0A1Q9F7E4</accession>
<dbReference type="SMART" id="SM00220">
    <property type="entry name" value="S_TKc"/>
    <property type="match status" value="1"/>
</dbReference>
<dbReference type="GO" id="GO:0005524">
    <property type="term" value="F:ATP binding"/>
    <property type="evidence" value="ECO:0007669"/>
    <property type="project" value="InterPro"/>
</dbReference>
<comment type="caution">
    <text evidence="4">The sequence shown here is derived from an EMBL/GenBank/DDBJ whole genome shotgun (WGS) entry which is preliminary data.</text>
</comment>
<dbReference type="InterPro" id="IPR013320">
    <property type="entry name" value="ConA-like_dom_sf"/>
</dbReference>
<dbReference type="Gene3D" id="1.10.510.10">
    <property type="entry name" value="Transferase(Phosphotransferase) domain 1"/>
    <property type="match status" value="1"/>
</dbReference>
<dbReference type="InterPro" id="IPR051795">
    <property type="entry name" value="Glycosyl_Hydrlase_43"/>
</dbReference>
<dbReference type="OrthoDB" id="408373at2759"/>
<dbReference type="SUPFAM" id="SSF56112">
    <property type="entry name" value="Protein kinase-like (PK-like)"/>
    <property type="match status" value="1"/>
</dbReference>
<dbReference type="Gene3D" id="2.60.120.200">
    <property type="match status" value="1"/>
</dbReference>
<dbReference type="Proteomes" id="UP000186817">
    <property type="component" value="Unassembled WGS sequence"/>
</dbReference>
<evidence type="ECO:0000256" key="2">
    <source>
        <dbReference type="ARBA" id="ARBA00022801"/>
    </source>
</evidence>
<dbReference type="PROSITE" id="PS50011">
    <property type="entry name" value="PROTEIN_KINASE_DOM"/>
    <property type="match status" value="1"/>
</dbReference>
<dbReference type="CDD" id="cd18617">
    <property type="entry name" value="GH43_XynB-like"/>
    <property type="match status" value="1"/>
</dbReference>
<dbReference type="AlphaFoldDB" id="A0A1Q9F7E4"/>
<dbReference type="GO" id="GO:0004553">
    <property type="term" value="F:hydrolase activity, hydrolyzing O-glycosyl compounds"/>
    <property type="evidence" value="ECO:0007669"/>
    <property type="project" value="InterPro"/>
</dbReference>
<evidence type="ECO:0000313" key="4">
    <source>
        <dbReference type="EMBL" id="OLQ15603.1"/>
    </source>
</evidence>
<dbReference type="GO" id="GO:0005975">
    <property type="term" value="P:carbohydrate metabolic process"/>
    <property type="evidence" value="ECO:0007669"/>
    <property type="project" value="InterPro"/>
</dbReference>
<dbReference type="PANTHER" id="PTHR42812:SF12">
    <property type="entry name" value="BETA-XYLOSIDASE-RELATED"/>
    <property type="match status" value="1"/>
</dbReference>
<sequence>MVVKFEDPDNFLNPIIPGGFPDPSICRVGDVYYICNSSFEYFPGLPIHESTDLVNWRWVGYGLHRKEQVSSAVNLVDVKSEDGIQAPSLRYKDGTFYIITTCVYRPPGTDEGTCTNFIITASDIHGPWSDPHVIEGAPGIDPDIFFDDDGKAWYVGTAAPDKPNYPGEGELYCHELDLGAFKLVGERHHLWRGALHGGVFVEGPHMYKHEGSYYLMAAEGGTGVNHAEVIAISDKVTGPFYPNDRNPILTSRHLSYDNWVHSTGHGDLFQLPDGRWFMVCLGVRAEEGKQGMKRSNMGRETHLVPVRWEREPMEWHSLGPVGERLWPVCAPDTGRVERQSALPLKSMQLHACNTFRDTFESPSLHPEWNFRRVPREGMYVLSPGCLRLNAQPQVIEERASCSLMGIRQRQSEFTFLTKMTFKPVTDGVEAGTSVFQKDDNYVNFVVQLVGGKHRVCVTLKERGKEERALYGDDLAAYQGGITFRIESCNHAYSFSYSLDDGASFTSCAEMAADLLLSYGYTGSYLGLYSTSKGKPSEDYAEYAFVQHTASGCLSLLWQAIYIAGPSGLCGTLPAIGIPKLIQQPVHASSCGGYRASSASAGRSLPTVTSHGSFSEIANFDLAESHLPSRLRLKRGWRSLIYEFLAGGDVTRRIQRSRNHNEPFEWRARLSACLDAACGLSHLHNMTPRAFHRDIKGPNILLDKNGTAKMADFGLSCVSAGAQHKVQQASGTVGYACPEYIRTGIITEGSEVHSFGMVVLEVLTGAPPAVAKPNTPGEFRWYHAHSVRQMPSYPRCGKRICCDDADCEVWQWGNTRENSGEELGKCYTGRGLECQSERFDDLLVLAGQRISHGTVSETILLEKGRWCRGIGMKQADIRAKSAIGTYKTEVLQCRDVCYADSACSIWEHSTRDGCWYGYSDECSRSFPEAATMVAGERVARACGPGVQTEEATDYVKVFGIIGFVAFLLFCFGVLIVGCGALTGSADAYKRSLSRAQTEDLDRLAEHPGTVIDAQPMSSRAGARGHRGPL</sequence>
<dbReference type="Pfam" id="PF17851">
    <property type="entry name" value="GH43_C2"/>
    <property type="match status" value="1"/>
</dbReference>
<dbReference type="Pfam" id="PF00069">
    <property type="entry name" value="Pkinase"/>
    <property type="match status" value="1"/>
</dbReference>
<organism evidence="4 5">
    <name type="scientific">Symbiodinium microadriaticum</name>
    <name type="common">Dinoflagellate</name>
    <name type="synonym">Zooxanthella microadriatica</name>
    <dbReference type="NCBI Taxonomy" id="2951"/>
    <lineage>
        <taxon>Eukaryota</taxon>
        <taxon>Sar</taxon>
        <taxon>Alveolata</taxon>
        <taxon>Dinophyceae</taxon>
        <taxon>Suessiales</taxon>
        <taxon>Symbiodiniaceae</taxon>
        <taxon>Symbiodinium</taxon>
    </lineage>
</organism>
<reference evidence="4 5" key="1">
    <citation type="submission" date="2016-02" db="EMBL/GenBank/DDBJ databases">
        <title>Genome analysis of coral dinoflagellate symbionts highlights evolutionary adaptations to a symbiotic lifestyle.</title>
        <authorList>
            <person name="Aranda M."/>
            <person name="Li Y."/>
            <person name="Liew Y.J."/>
            <person name="Baumgarten S."/>
            <person name="Simakov O."/>
            <person name="Wilson M."/>
            <person name="Piel J."/>
            <person name="Ashoor H."/>
            <person name="Bougouffa S."/>
            <person name="Bajic V.B."/>
            <person name="Ryu T."/>
            <person name="Ravasi T."/>
            <person name="Bayer T."/>
            <person name="Micklem G."/>
            <person name="Kim H."/>
            <person name="Bhak J."/>
            <person name="Lajeunesse T.C."/>
            <person name="Voolstra C.R."/>
        </authorList>
    </citation>
    <scope>NUCLEOTIDE SEQUENCE [LARGE SCALE GENOMIC DNA]</scope>
    <source>
        <strain evidence="4 5">CCMP2467</strain>
    </source>
</reference>
<dbReference type="InterPro" id="IPR023296">
    <property type="entry name" value="Glyco_hydro_beta-prop_sf"/>
</dbReference>
<dbReference type="InterPro" id="IPR000719">
    <property type="entry name" value="Prot_kinase_dom"/>
</dbReference>
<keyword evidence="3" id="KW-0326">Glycosidase</keyword>
<proteinExistence type="inferred from homology"/>
<dbReference type="GO" id="GO:0004672">
    <property type="term" value="F:protein kinase activity"/>
    <property type="evidence" value="ECO:0007669"/>
    <property type="project" value="InterPro"/>
</dbReference>
<dbReference type="PANTHER" id="PTHR42812">
    <property type="entry name" value="BETA-XYLOSIDASE"/>
    <property type="match status" value="1"/>
</dbReference>
<protein>
    <submittedName>
        <fullName evidence="4">Xylosidase/arabinosidase</fullName>
    </submittedName>
</protein>
<dbReference type="Gene3D" id="2.115.10.20">
    <property type="entry name" value="Glycosyl hydrolase domain, family 43"/>
    <property type="match status" value="1"/>
</dbReference>